<dbReference type="GO" id="GO:0004527">
    <property type="term" value="F:exonuclease activity"/>
    <property type="evidence" value="ECO:0007669"/>
    <property type="project" value="UniProtKB-KW"/>
</dbReference>
<sequence length="884" mass="95190">MTMQITRLRVEQLRRFRAPLELSGFTPGLNILAGPNEAGKSTLVRAIRAAFFERHKSSMVDDLRPWDEGSGAAPRVEIDFVLAGQPHHLVKSFLGKKRCVLAIGTRQLEGAEAEDHLAQLFGYAYSPKGASKTEHQGIPGLLWVEQGSGQELDVRHAREHLHDALHGQGEAAGALAATGGDALLERLRKDRAELLTGTGKPTGEHKQAIDTVAQHQAEIAALDAQIAQYREQVDRLDQLRRAHAADSSQQPWDALEHDLAQARERQAALDASARQLGEDRQRLADLGRTRELLGQRLAAFRQQEDDLARRQAALDQAETAVQTADAAAALSRHTAEAALAQAHTTQLQAQAAQQQALRDSLQQQRAQAQADAARAAQALQRAEAAHAELARQRAQAAALQPIAPRQLQQLRTLVQAREQAALRHQAVATRLAWQLPPGQGLQLDAQPLQGEGELLLTAPALLRLPGGGELRITPGGQDLADLARADQQASHQLQQALAALGLADLADAEARLAACSAAQAAVQLAEQALAIVAPQGLDTLHTACAQVQARIQAADAALARLPAAPQDARPAAEAAAADKAAQQALAIARDAHAQAQAQQAAAASRRDAARAELQAAQARLAAPERSAQQDTAQQQLLQTQAEHQALDARVAQTAASLQSARPDIVAQDIARLARSIAQLRASHQQRHEQILVLQSALQQAGAQGLEEQRAARDGELQRAWRRQHELQRRAAALDLLCERLQARRQATLARLQAPLAQRLQHYLPLLLPGASVQIDEQLAPALLTRPRSTGAAESGAVDALSFGAREQLGLISRFAYADLLQQAGRPTLLILDDALVHSDSDRLASMKRVLFDAAQRHQVLLFTCHRALWRDMGVAVRALDSPGG</sequence>
<feature type="region of interest" description="Disordered" evidence="2">
    <location>
        <begin position="614"/>
        <end position="635"/>
    </location>
</feature>
<reference evidence="4 5" key="1">
    <citation type="submission" date="2018-07" db="EMBL/GenBank/DDBJ databases">
        <title>Genomic Encyclopedia of Type Strains, Phase IV (KMG-IV): sequencing the most valuable type-strain genomes for metagenomic binning, comparative biology and taxonomic classification.</title>
        <authorList>
            <person name="Goeker M."/>
        </authorList>
    </citation>
    <scope>NUCLEOTIDE SEQUENCE [LARGE SCALE GENOMIC DNA]</scope>
    <source>
        <strain evidence="4 5">DSM 21634</strain>
    </source>
</reference>
<dbReference type="RefSeq" id="WP_114469667.1">
    <property type="nucleotide sequence ID" value="NZ_QPJK01000006.1"/>
</dbReference>
<evidence type="ECO:0000313" key="4">
    <source>
        <dbReference type="EMBL" id="RCW69243.1"/>
    </source>
</evidence>
<dbReference type="AlphaFoldDB" id="A0A368XMP2"/>
<evidence type="ECO:0000256" key="1">
    <source>
        <dbReference type="SAM" id="Coils"/>
    </source>
</evidence>
<comment type="caution">
    <text evidence="4">The sequence shown here is derived from an EMBL/GenBank/DDBJ whole genome shotgun (WGS) entry which is preliminary data.</text>
</comment>
<dbReference type="GO" id="GO:0006302">
    <property type="term" value="P:double-strand break repair"/>
    <property type="evidence" value="ECO:0007669"/>
    <property type="project" value="InterPro"/>
</dbReference>
<name>A0A368XMP2_9BURK</name>
<keyword evidence="1" id="KW-0175">Coiled coil</keyword>
<keyword evidence="5" id="KW-1185">Reference proteome</keyword>
<dbReference type="SUPFAM" id="SSF52540">
    <property type="entry name" value="P-loop containing nucleoside triphosphate hydrolases"/>
    <property type="match status" value="1"/>
</dbReference>
<evidence type="ECO:0000259" key="3">
    <source>
        <dbReference type="Pfam" id="PF13476"/>
    </source>
</evidence>
<dbReference type="Proteomes" id="UP000252884">
    <property type="component" value="Unassembled WGS sequence"/>
</dbReference>
<dbReference type="OrthoDB" id="9764467at2"/>
<dbReference type="PANTHER" id="PTHR41259:SF1">
    <property type="entry name" value="DOUBLE-STRAND BREAK REPAIR RAD50 ATPASE, PUTATIVE-RELATED"/>
    <property type="match status" value="1"/>
</dbReference>
<feature type="coiled-coil region" evidence="1">
    <location>
        <begin position="205"/>
        <end position="246"/>
    </location>
</feature>
<feature type="coiled-coil region" evidence="1">
    <location>
        <begin position="344"/>
        <end position="399"/>
    </location>
</feature>
<gene>
    <name evidence="4" type="ORF">DES41_106114</name>
</gene>
<dbReference type="InterPro" id="IPR027417">
    <property type="entry name" value="P-loop_NTPase"/>
</dbReference>
<dbReference type="Gene3D" id="3.40.50.300">
    <property type="entry name" value="P-loop containing nucleotide triphosphate hydrolases"/>
    <property type="match status" value="2"/>
</dbReference>
<protein>
    <submittedName>
        <fullName evidence="4">DNA repair exonuclease SbcCD ATPase subunit</fullName>
    </submittedName>
</protein>
<feature type="domain" description="Rad50/SbcC-type AAA" evidence="3">
    <location>
        <begin position="8"/>
        <end position="55"/>
    </location>
</feature>
<evidence type="ECO:0000313" key="5">
    <source>
        <dbReference type="Proteomes" id="UP000252884"/>
    </source>
</evidence>
<organism evidence="4 5">
    <name type="scientific">Pseudorhodoferax soli</name>
    <dbReference type="NCBI Taxonomy" id="545864"/>
    <lineage>
        <taxon>Bacteria</taxon>
        <taxon>Pseudomonadati</taxon>
        <taxon>Pseudomonadota</taxon>
        <taxon>Betaproteobacteria</taxon>
        <taxon>Burkholderiales</taxon>
        <taxon>Comamonadaceae</taxon>
    </lineage>
</organism>
<dbReference type="PANTHER" id="PTHR41259">
    <property type="entry name" value="DOUBLE-STRAND BREAK REPAIR RAD50 ATPASE, PUTATIVE-RELATED"/>
    <property type="match status" value="1"/>
</dbReference>
<dbReference type="EMBL" id="QPJK01000006">
    <property type="protein sequence ID" value="RCW69243.1"/>
    <property type="molecule type" value="Genomic_DNA"/>
</dbReference>
<accession>A0A368XMP2</accession>
<dbReference type="InterPro" id="IPR038729">
    <property type="entry name" value="Rad50/SbcC_AAA"/>
</dbReference>
<keyword evidence="4" id="KW-0540">Nuclease</keyword>
<dbReference type="GO" id="GO:0016887">
    <property type="term" value="F:ATP hydrolysis activity"/>
    <property type="evidence" value="ECO:0007669"/>
    <property type="project" value="InterPro"/>
</dbReference>
<keyword evidence="4" id="KW-0378">Hydrolase</keyword>
<evidence type="ECO:0000256" key="2">
    <source>
        <dbReference type="SAM" id="MobiDB-lite"/>
    </source>
</evidence>
<keyword evidence="4" id="KW-0269">Exonuclease</keyword>
<proteinExistence type="predicted"/>
<dbReference type="Pfam" id="PF13476">
    <property type="entry name" value="AAA_23"/>
    <property type="match status" value="1"/>
</dbReference>